<keyword evidence="1" id="KW-0812">Transmembrane</keyword>
<dbReference type="InterPro" id="IPR014550">
    <property type="entry name" value="UCP028704_OpgC"/>
</dbReference>
<accession>A0ABM9I8K8</accession>
<dbReference type="PANTHER" id="PTHR38592">
    <property type="entry name" value="BLL4819 PROTEIN"/>
    <property type="match status" value="1"/>
</dbReference>
<organism evidence="2 3">
    <name type="scientific">Methylocaldum szegediense</name>
    <dbReference type="NCBI Taxonomy" id="73780"/>
    <lineage>
        <taxon>Bacteria</taxon>
        <taxon>Pseudomonadati</taxon>
        <taxon>Pseudomonadota</taxon>
        <taxon>Gammaproteobacteria</taxon>
        <taxon>Methylococcales</taxon>
        <taxon>Methylococcaceae</taxon>
        <taxon>Methylocaldum</taxon>
    </lineage>
</organism>
<feature type="transmembrane region" description="Helical" evidence="1">
    <location>
        <begin position="227"/>
        <end position="244"/>
    </location>
</feature>
<feature type="transmembrane region" description="Helical" evidence="1">
    <location>
        <begin position="336"/>
        <end position="361"/>
    </location>
</feature>
<proteinExistence type="predicted"/>
<feature type="transmembrane region" description="Helical" evidence="1">
    <location>
        <begin position="12"/>
        <end position="30"/>
    </location>
</feature>
<name>A0ABM9I8K8_9GAMM</name>
<keyword evidence="1" id="KW-1133">Transmembrane helix</keyword>
<evidence type="ECO:0000313" key="2">
    <source>
        <dbReference type="EMBL" id="CAI8960496.1"/>
    </source>
</evidence>
<feature type="transmembrane region" description="Helical" evidence="1">
    <location>
        <begin position="311"/>
        <end position="330"/>
    </location>
</feature>
<evidence type="ECO:0000256" key="1">
    <source>
        <dbReference type="SAM" id="Phobius"/>
    </source>
</evidence>
<dbReference type="Proteomes" id="UP001162030">
    <property type="component" value="Chromosome"/>
</dbReference>
<sequence>MAGQNQQQRNLTLDFFRGLALLIIFINHIPANELLFFTPSRYGLSDAAEIFVFLSGYAAAIAYGRSFRTAGLWLGSVRVFHRCAQIYGAHLFLFMLLAVICVLGNTVFGEPDYIHRLNIRYFFDDTQEALLGLVSLRYVPNYFDILPMYLVVMLWIPVVWGLSRIHLALALAFPVGVYTAMWQYGLELSADLHSDRPWFFNPFGWQLMFFTGFAFGSGWLKPPQHGPWLAAMCVSFVILVLPLGPEPALRPTEFLIQLHATLQPLLDKTHFGPLRLVHFLALAYLVTMFLRNREHWLQSRLAKAIIQMGQQSLPIFIVTMALSYVGGMMLDQFGHGVAVLAAVNLGGCVFLLLTGSGMAWLKSAPWERYGAHEALSATSSDRESGSFSSALAAWPGRLKHAPAMVLANVVAAVPLLMSEKTASAHHSLVAMRGTNGISAQDRVVDSKNEHPNIK</sequence>
<reference evidence="2 3" key="1">
    <citation type="submission" date="2023-03" db="EMBL/GenBank/DDBJ databases">
        <authorList>
            <person name="Pearce D."/>
        </authorList>
    </citation>
    <scope>NUCLEOTIDE SEQUENCE [LARGE SCALE GENOMIC DNA]</scope>
    <source>
        <strain evidence="2">Msz</strain>
    </source>
</reference>
<feature type="transmembrane region" description="Helical" evidence="1">
    <location>
        <begin position="142"/>
        <end position="160"/>
    </location>
</feature>
<gene>
    <name evidence="2" type="ORF">MSZNOR_4649</name>
</gene>
<feature type="transmembrane region" description="Helical" evidence="1">
    <location>
        <begin position="198"/>
        <end position="220"/>
    </location>
</feature>
<feature type="transmembrane region" description="Helical" evidence="1">
    <location>
        <begin position="167"/>
        <end position="186"/>
    </location>
</feature>
<dbReference type="Pfam" id="PF10129">
    <property type="entry name" value="OpgC_C"/>
    <property type="match status" value="1"/>
</dbReference>
<evidence type="ECO:0000313" key="3">
    <source>
        <dbReference type="Proteomes" id="UP001162030"/>
    </source>
</evidence>
<keyword evidence="3" id="KW-1185">Reference proteome</keyword>
<protein>
    <recommendedName>
        <fullName evidence="4">OpgC protein</fullName>
    </recommendedName>
</protein>
<dbReference type="PIRSF" id="PIRSF028704">
    <property type="entry name" value="UPC028704"/>
    <property type="match status" value="1"/>
</dbReference>
<feature type="transmembrane region" description="Helical" evidence="1">
    <location>
        <begin position="272"/>
        <end position="290"/>
    </location>
</feature>
<dbReference type="RefSeq" id="WP_317963533.1">
    <property type="nucleotide sequence ID" value="NZ_OX458333.1"/>
</dbReference>
<dbReference type="PANTHER" id="PTHR38592:SF3">
    <property type="entry name" value="BLL4819 PROTEIN"/>
    <property type="match status" value="1"/>
</dbReference>
<dbReference type="EMBL" id="OX458333">
    <property type="protein sequence ID" value="CAI8960496.1"/>
    <property type="molecule type" value="Genomic_DNA"/>
</dbReference>
<feature type="transmembrane region" description="Helical" evidence="1">
    <location>
        <begin position="86"/>
        <end position="108"/>
    </location>
</feature>
<feature type="transmembrane region" description="Helical" evidence="1">
    <location>
        <begin position="50"/>
        <end position="74"/>
    </location>
</feature>
<keyword evidence="1" id="KW-0472">Membrane</keyword>
<evidence type="ECO:0008006" key="4">
    <source>
        <dbReference type="Google" id="ProtNLM"/>
    </source>
</evidence>